<feature type="domain" description="VanZ-like" evidence="3">
    <location>
        <begin position="79"/>
        <end position="165"/>
    </location>
</feature>
<dbReference type="OrthoDB" id="3296153at2"/>
<organism evidence="4 5">
    <name type="scientific">Leucobacter chromiiresistens</name>
    <dbReference type="NCBI Taxonomy" id="1079994"/>
    <lineage>
        <taxon>Bacteria</taxon>
        <taxon>Bacillati</taxon>
        <taxon>Actinomycetota</taxon>
        <taxon>Actinomycetes</taxon>
        <taxon>Micrococcales</taxon>
        <taxon>Microbacteriaceae</taxon>
        <taxon>Leucobacter</taxon>
    </lineage>
</organism>
<feature type="transmembrane region" description="Helical" evidence="2">
    <location>
        <begin position="148"/>
        <end position="165"/>
    </location>
</feature>
<sequence>MKIIEVPMLPIVIPLGIVTFLVLLRVLHSRGRVTLARASVAAALAIYAGGVLANTVFPILLRVGPGLYDGPRPIPLYLVPFVDYELQDALINITVFIPLGGLIPLLAVRARWWKVLAIVAGASLAIELAQMVTARIALGGHLADVNDWLTNILGGMIGFGLFALLTRSTRAAAFVDRFRWPARQDPAAAEIMSRPTPIPASQNQHQTHPAGPTYRAASRSAPPAP</sequence>
<feature type="transmembrane region" description="Helical" evidence="2">
    <location>
        <begin position="115"/>
        <end position="136"/>
    </location>
</feature>
<evidence type="ECO:0000313" key="5">
    <source>
        <dbReference type="Proteomes" id="UP000182690"/>
    </source>
</evidence>
<feature type="transmembrane region" description="Helical" evidence="2">
    <location>
        <begin position="89"/>
        <end position="108"/>
    </location>
</feature>
<dbReference type="PANTHER" id="PTHR36834:SF1">
    <property type="entry name" value="INTEGRAL MEMBRANE PROTEIN"/>
    <property type="match status" value="1"/>
</dbReference>
<keyword evidence="2" id="KW-0812">Transmembrane</keyword>
<feature type="transmembrane region" description="Helical" evidence="2">
    <location>
        <begin position="6"/>
        <end position="27"/>
    </location>
</feature>
<dbReference type="InterPro" id="IPR006976">
    <property type="entry name" value="VanZ-like"/>
</dbReference>
<feature type="region of interest" description="Disordered" evidence="1">
    <location>
        <begin position="191"/>
        <end position="225"/>
    </location>
</feature>
<gene>
    <name evidence="4" type="ORF">SAMN04488565_2257</name>
</gene>
<dbReference type="RefSeq" id="WP_010157015.1">
    <property type="nucleotide sequence ID" value="NZ_FNKB01000001.1"/>
</dbReference>
<dbReference type="InterPro" id="IPR053150">
    <property type="entry name" value="Teicoplanin_resist-assoc"/>
</dbReference>
<accession>A0A1H1A1J5</accession>
<proteinExistence type="predicted"/>
<dbReference type="PANTHER" id="PTHR36834">
    <property type="entry name" value="MEMBRANE PROTEIN-RELATED"/>
    <property type="match status" value="1"/>
</dbReference>
<feature type="compositionally biased region" description="Low complexity" evidence="1">
    <location>
        <begin position="215"/>
        <end position="225"/>
    </location>
</feature>
<feature type="transmembrane region" description="Helical" evidence="2">
    <location>
        <begin position="39"/>
        <end position="61"/>
    </location>
</feature>
<dbReference type="Proteomes" id="UP000182690">
    <property type="component" value="Unassembled WGS sequence"/>
</dbReference>
<dbReference type="EMBL" id="FNKB01000001">
    <property type="protein sequence ID" value="SDQ33538.1"/>
    <property type="molecule type" value="Genomic_DNA"/>
</dbReference>
<name>A0A1H1A1J5_9MICO</name>
<evidence type="ECO:0000259" key="3">
    <source>
        <dbReference type="Pfam" id="PF04892"/>
    </source>
</evidence>
<dbReference type="Pfam" id="PF04892">
    <property type="entry name" value="VanZ"/>
    <property type="match status" value="1"/>
</dbReference>
<dbReference type="AlphaFoldDB" id="A0A1H1A1J5"/>
<reference evidence="4 5" key="1">
    <citation type="submission" date="2016-10" db="EMBL/GenBank/DDBJ databases">
        <authorList>
            <person name="de Groot N.N."/>
        </authorList>
    </citation>
    <scope>NUCLEOTIDE SEQUENCE [LARGE SCALE GENOMIC DNA]</scope>
    <source>
        <strain evidence="4 5">DSM 22788</strain>
    </source>
</reference>
<protein>
    <submittedName>
        <fullName evidence="4">Glycopeptide antibiotics resistance protein</fullName>
    </submittedName>
</protein>
<evidence type="ECO:0000256" key="1">
    <source>
        <dbReference type="SAM" id="MobiDB-lite"/>
    </source>
</evidence>
<evidence type="ECO:0000256" key="2">
    <source>
        <dbReference type="SAM" id="Phobius"/>
    </source>
</evidence>
<evidence type="ECO:0000313" key="4">
    <source>
        <dbReference type="EMBL" id="SDQ33538.1"/>
    </source>
</evidence>
<keyword evidence="2" id="KW-1133">Transmembrane helix</keyword>
<keyword evidence="2" id="KW-0472">Membrane</keyword>